<dbReference type="Pfam" id="PF09850">
    <property type="entry name" value="DotU"/>
    <property type="match status" value="1"/>
</dbReference>
<sequence>MTTSLSKESIAVDEIFHDTWLMVCQLRNGVPAQDGQALYRKACAQIDAARQALEAAGVAAPAAEHMLYAQCALLDETVMGRQAQDSGYSEWLKSPLQARYFNTLSAGELLWERIRTVLHDPVPDRNVLTCFHRVLLLGFSGRYREDGNQRREDVLAALARQVPPFTLPTKDALIVRPSARRYRSGRSTLWWRWLALVVVLAGLWWGLDTALQQLVHQRLP</sequence>
<evidence type="ECO:0000259" key="2">
    <source>
        <dbReference type="Pfam" id="PF09850"/>
    </source>
</evidence>
<dbReference type="EMBL" id="VISQ01000001">
    <property type="protein sequence ID" value="TVZ71275.1"/>
    <property type="molecule type" value="Genomic_DNA"/>
</dbReference>
<dbReference type="NCBIfam" id="TIGR03349">
    <property type="entry name" value="IV_VI_DotU"/>
    <property type="match status" value="1"/>
</dbReference>
<reference evidence="3" key="1">
    <citation type="submission" date="2019-06" db="EMBL/GenBank/DDBJ databases">
        <authorList>
            <person name="Deangelis K."/>
            <person name="Huntemann M."/>
            <person name="Clum A."/>
            <person name="Pillay M."/>
            <person name="Palaniappan K."/>
            <person name="Varghese N."/>
            <person name="Mikhailova N."/>
            <person name="Stamatis D."/>
            <person name="Reddy T."/>
            <person name="Daum C."/>
            <person name="Shapiro N."/>
            <person name="Ivanova N."/>
            <person name="Kyrpides N."/>
            <person name="Woyke T."/>
        </authorList>
    </citation>
    <scope>NUCLEOTIDE SEQUENCE [LARGE SCALE GENOMIC DNA]</scope>
    <source>
        <strain evidence="3">128R</strain>
    </source>
</reference>
<organism evidence="3">
    <name type="scientific">Serratia fonticola</name>
    <dbReference type="NCBI Taxonomy" id="47917"/>
    <lineage>
        <taxon>Bacteria</taxon>
        <taxon>Pseudomonadati</taxon>
        <taxon>Pseudomonadota</taxon>
        <taxon>Gammaproteobacteria</taxon>
        <taxon>Enterobacterales</taxon>
        <taxon>Yersiniaceae</taxon>
        <taxon>Serratia</taxon>
    </lineage>
</organism>
<dbReference type="NCBIfam" id="NF038239">
    <property type="entry name" value="T6SS_TssL_short"/>
    <property type="match status" value="1"/>
</dbReference>
<dbReference type="InterPro" id="IPR038522">
    <property type="entry name" value="T4/T6SS_DotU_sf"/>
</dbReference>
<keyword evidence="1" id="KW-1133">Transmembrane helix</keyword>
<reference evidence="3" key="2">
    <citation type="submission" date="2019-08" db="EMBL/GenBank/DDBJ databases">
        <title>Investigation of anaerobic lignin degradation for improved lignocellulosic biofuels.</title>
        <authorList>
            <person name="Deangelis K.PhD."/>
        </authorList>
    </citation>
    <scope>NUCLEOTIDE SEQUENCE [LARGE SCALE GENOMIC DNA]</scope>
    <source>
        <strain evidence="3">128R</strain>
    </source>
</reference>
<proteinExistence type="predicted"/>
<dbReference type="PANTHER" id="PTHR38033:SF1">
    <property type="entry name" value="DOTU FAMILY TYPE IV_VI SECRETION SYSTEM PROTEIN"/>
    <property type="match status" value="1"/>
</dbReference>
<accession>A0A559T9I0</accession>
<dbReference type="OrthoDB" id="6998040at2"/>
<gene>
    <name evidence="3" type="ORF">FHU10_3899</name>
</gene>
<comment type="caution">
    <text evidence="3">The sequence shown here is derived from an EMBL/GenBank/DDBJ whole genome shotgun (WGS) entry which is preliminary data.</text>
</comment>
<feature type="domain" description="Type IV / VI secretion system DotU" evidence="2">
    <location>
        <begin position="14"/>
        <end position="209"/>
    </location>
</feature>
<evidence type="ECO:0000313" key="3">
    <source>
        <dbReference type="EMBL" id="TVZ71275.1"/>
    </source>
</evidence>
<dbReference type="PANTHER" id="PTHR38033">
    <property type="entry name" value="MEMBRANE PROTEIN-RELATED"/>
    <property type="match status" value="1"/>
</dbReference>
<keyword evidence="1" id="KW-0812">Transmembrane</keyword>
<dbReference type="AlphaFoldDB" id="A0A559T9I0"/>
<dbReference type="Gene3D" id="1.25.40.590">
    <property type="entry name" value="Type IV / VI secretion system, DotU"/>
    <property type="match status" value="1"/>
</dbReference>
<protein>
    <submittedName>
        <fullName evidence="3">Type VI secretion system protein ImpK</fullName>
    </submittedName>
</protein>
<dbReference type="InterPro" id="IPR017732">
    <property type="entry name" value="T4/T6SS_DotU"/>
</dbReference>
<name>A0A559T9I0_SERFO</name>
<feature type="transmembrane region" description="Helical" evidence="1">
    <location>
        <begin position="189"/>
        <end position="207"/>
    </location>
</feature>
<evidence type="ECO:0000256" key="1">
    <source>
        <dbReference type="SAM" id="Phobius"/>
    </source>
</evidence>
<keyword evidence="1" id="KW-0472">Membrane</keyword>